<sequence>MIQENEEVRRVVDMLYQTHVIPLFVEMIKEVQEIDPNLSIDILLFYVNMEIGEKVPSSINDERFTEELVQLFFCGVKGAERHEGTA</sequence>
<dbReference type="Proteomes" id="UP000023566">
    <property type="component" value="Chromosome"/>
</dbReference>
<accession>A0ABC9VET3</accession>
<organism evidence="1 2">
    <name type="scientific">Parageobacillus genomosp. 1</name>
    <dbReference type="NCBI Taxonomy" id="1295642"/>
    <lineage>
        <taxon>Bacteria</taxon>
        <taxon>Bacillati</taxon>
        <taxon>Bacillota</taxon>
        <taxon>Bacilli</taxon>
        <taxon>Bacillales</taxon>
        <taxon>Anoxybacillaceae</taxon>
        <taxon>Parageobacillus</taxon>
    </lineage>
</organism>
<comment type="caution">
    <text evidence="1">The sequence shown here is derived from an EMBL/GenBank/DDBJ whole genome shotgun (WGS) entry which is preliminary data.</text>
</comment>
<dbReference type="AlphaFoldDB" id="A0ABC9VET3"/>
<evidence type="ECO:0000313" key="2">
    <source>
        <dbReference type="Proteomes" id="UP000023566"/>
    </source>
</evidence>
<proteinExistence type="predicted"/>
<protein>
    <submittedName>
        <fullName evidence="1">TetR family transcriptional regulator</fullName>
    </submittedName>
</protein>
<dbReference type="RefSeq" id="WP_052351487.1">
    <property type="nucleotide sequence ID" value="NZ_CM002692.1"/>
</dbReference>
<dbReference type="EMBL" id="AOTZ01000005">
    <property type="protein sequence ID" value="EZP76930.1"/>
    <property type="molecule type" value="Genomic_DNA"/>
</dbReference>
<gene>
    <name evidence="1" type="ORF">H839_10048</name>
</gene>
<keyword evidence="2" id="KW-1185">Reference proteome</keyword>
<evidence type="ECO:0000313" key="1">
    <source>
        <dbReference type="EMBL" id="EZP76930.1"/>
    </source>
</evidence>
<reference evidence="1 2" key="1">
    <citation type="journal article" date="2014" name="Appl. Microbiol. Biotechnol.">
        <title>Transformable facultative thermophile Geobacillus stearothermophilus NUB3621 as a host strain for metabolic engineering.</title>
        <authorList>
            <person name="Blanchard K."/>
            <person name="Robic S."/>
            <person name="Matsumura I."/>
        </authorList>
    </citation>
    <scope>NUCLEOTIDE SEQUENCE [LARGE SCALE GENOMIC DNA]</scope>
    <source>
        <strain evidence="1 2">NUB3621</strain>
    </source>
</reference>
<name>A0ABC9VET3_9BACL</name>